<sequence>MQQAWRGNVGGMLGRGEISSGALAKEATRDVLGMEPLPGRRICDDGLTSLLHRGSGQNRRGQGLRVFIPIHKSIATLNL</sequence>
<name>A0A6G1DQ68_9ORYZ</name>
<accession>A0A6G1DQ68</accession>
<evidence type="ECO:0000313" key="2">
    <source>
        <dbReference type="Proteomes" id="UP000479710"/>
    </source>
</evidence>
<comment type="caution">
    <text evidence="1">The sequence shown here is derived from an EMBL/GenBank/DDBJ whole genome shotgun (WGS) entry which is preliminary data.</text>
</comment>
<keyword evidence="2" id="KW-1185">Reference proteome</keyword>
<evidence type="ECO:0000313" key="1">
    <source>
        <dbReference type="EMBL" id="KAF0914576.1"/>
    </source>
</evidence>
<dbReference type="Proteomes" id="UP000479710">
    <property type="component" value="Unassembled WGS sequence"/>
</dbReference>
<dbReference type="EMBL" id="SPHZ02000006">
    <property type="protein sequence ID" value="KAF0914576.1"/>
    <property type="molecule type" value="Genomic_DNA"/>
</dbReference>
<gene>
    <name evidence="1" type="ORF">E2562_030381</name>
</gene>
<proteinExistence type="predicted"/>
<protein>
    <submittedName>
        <fullName evidence="1">Uncharacterized protein</fullName>
    </submittedName>
</protein>
<organism evidence="1 2">
    <name type="scientific">Oryza meyeriana var. granulata</name>
    <dbReference type="NCBI Taxonomy" id="110450"/>
    <lineage>
        <taxon>Eukaryota</taxon>
        <taxon>Viridiplantae</taxon>
        <taxon>Streptophyta</taxon>
        <taxon>Embryophyta</taxon>
        <taxon>Tracheophyta</taxon>
        <taxon>Spermatophyta</taxon>
        <taxon>Magnoliopsida</taxon>
        <taxon>Liliopsida</taxon>
        <taxon>Poales</taxon>
        <taxon>Poaceae</taxon>
        <taxon>BOP clade</taxon>
        <taxon>Oryzoideae</taxon>
        <taxon>Oryzeae</taxon>
        <taxon>Oryzinae</taxon>
        <taxon>Oryza</taxon>
        <taxon>Oryza meyeriana</taxon>
    </lineage>
</organism>
<dbReference type="AlphaFoldDB" id="A0A6G1DQ68"/>
<reference evidence="1 2" key="1">
    <citation type="submission" date="2019-11" db="EMBL/GenBank/DDBJ databases">
        <title>Whole genome sequence of Oryza granulata.</title>
        <authorList>
            <person name="Li W."/>
        </authorList>
    </citation>
    <scope>NUCLEOTIDE SEQUENCE [LARGE SCALE GENOMIC DNA]</scope>
    <source>
        <strain evidence="2">cv. Menghai</strain>
        <tissue evidence="1">Leaf</tissue>
    </source>
</reference>